<keyword evidence="23" id="KW-1185">Reference proteome</keyword>
<accession>A0A285NJP6</accession>
<dbReference type="Pfam" id="PF00571">
    <property type="entry name" value="CBS"/>
    <property type="match status" value="2"/>
</dbReference>
<dbReference type="SUPFAM" id="SSF54631">
    <property type="entry name" value="CBS-domain pair"/>
    <property type="match status" value="1"/>
</dbReference>
<dbReference type="RefSeq" id="WP_097000703.1">
    <property type="nucleotide sequence ID" value="NZ_OBEI01000007.1"/>
</dbReference>
<keyword evidence="7 13" id="KW-0658">Purine biosynthesis</keyword>
<evidence type="ECO:0000256" key="18">
    <source>
        <dbReference type="PROSITE-ProRule" id="PRU00703"/>
    </source>
</evidence>
<dbReference type="InterPro" id="IPR005990">
    <property type="entry name" value="IMP_DH"/>
</dbReference>
<dbReference type="GO" id="GO:0000166">
    <property type="term" value="F:nucleotide binding"/>
    <property type="evidence" value="ECO:0007669"/>
    <property type="project" value="UniProtKB-UniRule"/>
</dbReference>
<reference evidence="23" key="1">
    <citation type="submission" date="2017-09" db="EMBL/GenBank/DDBJ databases">
        <authorList>
            <person name="Varghese N."/>
            <person name="Submissions S."/>
        </authorList>
    </citation>
    <scope>NUCLEOTIDE SEQUENCE [LARGE SCALE GENOMIC DNA]</scope>
    <source>
        <strain evidence="23">DSM 15103</strain>
    </source>
</reference>
<dbReference type="SUPFAM" id="SSF51412">
    <property type="entry name" value="Inosine monophosphate dehydrogenase (IMPDH)"/>
    <property type="match status" value="1"/>
</dbReference>
<dbReference type="CDD" id="cd04601">
    <property type="entry name" value="CBS_pair_IMPDH"/>
    <property type="match status" value="1"/>
</dbReference>
<organism evidence="22 23">
    <name type="scientific">Persephonella hydrogeniphila</name>
    <dbReference type="NCBI Taxonomy" id="198703"/>
    <lineage>
        <taxon>Bacteria</taxon>
        <taxon>Pseudomonadati</taxon>
        <taxon>Aquificota</taxon>
        <taxon>Aquificia</taxon>
        <taxon>Aquificales</taxon>
        <taxon>Hydrogenothermaceae</taxon>
        <taxon>Persephonella</taxon>
    </lineage>
</organism>
<feature type="binding site" evidence="13 16">
    <location>
        <begin position="301"/>
        <end position="303"/>
    </location>
    <ligand>
        <name>NAD(+)</name>
        <dbReference type="ChEBI" id="CHEBI:57540"/>
    </ligand>
</feature>
<dbReference type="InterPro" id="IPR013785">
    <property type="entry name" value="Aldolase_TIM"/>
</dbReference>
<feature type="binding site" description="in other chain" evidence="13 17">
    <location>
        <position position="303"/>
    </location>
    <ligand>
        <name>K(+)</name>
        <dbReference type="ChEBI" id="CHEBI:29103"/>
        <note>ligand shared between two tetrameric partners</note>
    </ligand>
</feature>
<dbReference type="GO" id="GO:0046872">
    <property type="term" value="F:metal ion binding"/>
    <property type="evidence" value="ECO:0007669"/>
    <property type="project" value="UniProtKB-UniRule"/>
</dbReference>
<dbReference type="GO" id="GO:0006183">
    <property type="term" value="P:GTP biosynthetic process"/>
    <property type="evidence" value="ECO:0007669"/>
    <property type="project" value="TreeGrafter"/>
</dbReference>
<dbReference type="InterPro" id="IPR001093">
    <property type="entry name" value="IMP_DH_GMPRt"/>
</dbReference>
<feature type="binding site" evidence="13 15">
    <location>
        <position position="417"/>
    </location>
    <ligand>
        <name>IMP</name>
        <dbReference type="ChEBI" id="CHEBI:58053"/>
    </ligand>
</feature>
<feature type="binding site" evidence="16">
    <location>
        <begin position="251"/>
        <end position="253"/>
    </location>
    <ligand>
        <name>NAD(+)</name>
        <dbReference type="ChEBI" id="CHEBI:57540"/>
    </ligand>
</feature>
<evidence type="ECO:0000256" key="2">
    <source>
        <dbReference type="ARBA" id="ARBA00005502"/>
    </source>
</evidence>
<name>A0A285NJP6_9AQUI</name>
<evidence type="ECO:0000256" key="3">
    <source>
        <dbReference type="ARBA" id="ARBA00011881"/>
    </source>
</evidence>
<dbReference type="PANTHER" id="PTHR11911:SF111">
    <property type="entry name" value="INOSINE-5'-MONOPHOSPHATE DEHYDROGENASE"/>
    <property type="match status" value="1"/>
</dbReference>
<feature type="binding site" description="in other chain" evidence="13 17">
    <location>
        <position position="305"/>
    </location>
    <ligand>
        <name>K(+)</name>
        <dbReference type="ChEBI" id="CHEBI:29103"/>
        <note>ligand shared between two tetrameric partners</note>
    </ligand>
</feature>
<comment type="cofactor">
    <cofactor evidence="1 13">
        <name>K(+)</name>
        <dbReference type="ChEBI" id="CHEBI:29103"/>
    </cofactor>
</comment>
<comment type="caution">
    <text evidence="13">Lacks conserved residue(s) required for the propagation of feature annotation.</text>
</comment>
<comment type="catalytic activity">
    <reaction evidence="12 13 20">
        <text>IMP + NAD(+) + H2O = XMP + NADH + H(+)</text>
        <dbReference type="Rhea" id="RHEA:11708"/>
        <dbReference type="ChEBI" id="CHEBI:15377"/>
        <dbReference type="ChEBI" id="CHEBI:15378"/>
        <dbReference type="ChEBI" id="CHEBI:57464"/>
        <dbReference type="ChEBI" id="CHEBI:57540"/>
        <dbReference type="ChEBI" id="CHEBI:57945"/>
        <dbReference type="ChEBI" id="CHEBI:58053"/>
        <dbReference type="EC" id="1.1.1.205"/>
    </reaction>
</comment>
<evidence type="ECO:0000256" key="12">
    <source>
        <dbReference type="ARBA" id="ARBA00048028"/>
    </source>
</evidence>
<evidence type="ECO:0000256" key="17">
    <source>
        <dbReference type="PIRSR" id="PIRSR000130-4"/>
    </source>
</evidence>
<dbReference type="PANTHER" id="PTHR11911">
    <property type="entry name" value="INOSINE-5-MONOPHOSPHATE DEHYDROGENASE RELATED"/>
    <property type="match status" value="1"/>
</dbReference>
<evidence type="ECO:0000256" key="1">
    <source>
        <dbReference type="ARBA" id="ARBA00001958"/>
    </source>
</evidence>
<dbReference type="EC" id="1.1.1.205" evidence="13 20"/>
<feature type="domain" description="CBS" evidence="21">
    <location>
        <begin position="157"/>
        <end position="217"/>
    </location>
</feature>
<proteinExistence type="inferred from homology"/>
<dbReference type="AlphaFoldDB" id="A0A285NJP6"/>
<evidence type="ECO:0000256" key="20">
    <source>
        <dbReference type="RuleBase" id="RU003928"/>
    </source>
</evidence>
<evidence type="ECO:0000256" key="5">
    <source>
        <dbReference type="ARBA" id="ARBA00022737"/>
    </source>
</evidence>
<keyword evidence="4 13" id="KW-0479">Metal-binding</keyword>
<evidence type="ECO:0000256" key="10">
    <source>
        <dbReference type="ARBA" id="ARBA00023027"/>
    </source>
</evidence>
<dbReference type="HAMAP" id="MF_01964">
    <property type="entry name" value="IMPDH"/>
    <property type="match status" value="1"/>
</dbReference>
<evidence type="ECO:0000256" key="13">
    <source>
        <dbReference type="HAMAP-Rule" id="MF_01964"/>
    </source>
</evidence>
<feature type="active site" description="Proton acceptor" evidence="13 14">
    <location>
        <position position="405"/>
    </location>
</feature>
<keyword evidence="5" id="KW-0677">Repeat</keyword>
<dbReference type="OrthoDB" id="9805398at2"/>
<dbReference type="FunFam" id="3.20.20.70:FF:000003">
    <property type="entry name" value="GMP reductase"/>
    <property type="match status" value="1"/>
</dbReference>
<evidence type="ECO:0000256" key="6">
    <source>
        <dbReference type="ARBA" id="ARBA00022749"/>
    </source>
</evidence>
<evidence type="ECO:0000313" key="22">
    <source>
        <dbReference type="EMBL" id="SNZ09478.1"/>
    </source>
</evidence>
<keyword evidence="9 13" id="KW-0560">Oxidoreductase</keyword>
<evidence type="ECO:0000256" key="9">
    <source>
        <dbReference type="ARBA" id="ARBA00023002"/>
    </source>
</evidence>
<dbReference type="InterPro" id="IPR015875">
    <property type="entry name" value="IMP_DH/GMP_Rdtase_CS"/>
</dbReference>
<dbReference type="InterPro" id="IPR046342">
    <property type="entry name" value="CBS_dom_sf"/>
</dbReference>
<dbReference type="CDD" id="cd00381">
    <property type="entry name" value="IMPDH"/>
    <property type="match status" value="1"/>
</dbReference>
<feature type="binding site" evidence="13">
    <location>
        <position position="472"/>
    </location>
    <ligand>
        <name>K(+)</name>
        <dbReference type="ChEBI" id="CHEBI:29103"/>
        <note>ligand shared between two tetrameric partners</note>
    </ligand>
</feature>
<evidence type="ECO:0000256" key="19">
    <source>
        <dbReference type="RuleBase" id="RU003927"/>
    </source>
</evidence>
<dbReference type="InterPro" id="IPR000644">
    <property type="entry name" value="CBS_dom"/>
</dbReference>
<evidence type="ECO:0000256" key="8">
    <source>
        <dbReference type="ARBA" id="ARBA00022958"/>
    </source>
</evidence>
<feature type="binding site" evidence="13 15">
    <location>
        <begin position="364"/>
        <end position="365"/>
    </location>
    <ligand>
        <name>IMP</name>
        <dbReference type="ChEBI" id="CHEBI:58053"/>
    </ligand>
</feature>
<evidence type="ECO:0000256" key="16">
    <source>
        <dbReference type="PIRSR" id="PIRSR000130-3"/>
    </source>
</evidence>
<dbReference type="PROSITE" id="PS00487">
    <property type="entry name" value="IMP_DH_GMP_RED"/>
    <property type="match status" value="1"/>
</dbReference>
<feature type="binding site" description="in other chain" evidence="13 17">
    <location>
        <position position="308"/>
    </location>
    <ligand>
        <name>K(+)</name>
        <dbReference type="ChEBI" id="CHEBI:29103"/>
        <note>ligand shared between two tetrameric partners</note>
    </ligand>
</feature>
<comment type="pathway">
    <text evidence="13 20">Purine metabolism; XMP biosynthesis via de novo pathway; XMP from IMP: step 1/1.</text>
</comment>
<evidence type="ECO:0000313" key="23">
    <source>
        <dbReference type="Proteomes" id="UP000219036"/>
    </source>
</evidence>
<comment type="similarity">
    <text evidence="2 13 19">Belongs to the IMPDH/GMPR family.</text>
</comment>
<keyword evidence="6 13" id="KW-0332">GMP biosynthesis</keyword>
<comment type="subunit">
    <text evidence="3 13">Homotetramer.</text>
</comment>
<evidence type="ECO:0000256" key="4">
    <source>
        <dbReference type="ARBA" id="ARBA00022723"/>
    </source>
</evidence>
<dbReference type="PIRSF" id="PIRSF000130">
    <property type="entry name" value="IMPDH"/>
    <property type="match status" value="1"/>
</dbReference>
<evidence type="ECO:0000256" key="15">
    <source>
        <dbReference type="PIRSR" id="PIRSR000130-2"/>
    </source>
</evidence>
<evidence type="ECO:0000256" key="11">
    <source>
        <dbReference type="ARBA" id="ARBA00023122"/>
    </source>
</evidence>
<feature type="binding site" evidence="13">
    <location>
        <position position="251"/>
    </location>
    <ligand>
        <name>NAD(+)</name>
        <dbReference type="ChEBI" id="CHEBI:57540"/>
    </ligand>
</feature>
<gene>
    <name evidence="13" type="primary">guaB</name>
    <name evidence="22" type="ORF">SAMN06265182_1539</name>
</gene>
<dbReference type="EMBL" id="OBEI01000007">
    <property type="protein sequence ID" value="SNZ09478.1"/>
    <property type="molecule type" value="Genomic_DNA"/>
</dbReference>
<dbReference type="NCBIfam" id="TIGR01302">
    <property type="entry name" value="IMP_dehydrog"/>
    <property type="match status" value="1"/>
</dbReference>
<evidence type="ECO:0000256" key="7">
    <source>
        <dbReference type="ARBA" id="ARBA00022755"/>
    </source>
</evidence>
<evidence type="ECO:0000256" key="14">
    <source>
        <dbReference type="PIRSR" id="PIRSR000130-1"/>
    </source>
</evidence>
<keyword evidence="10 13" id="KW-0520">NAD</keyword>
<keyword evidence="8 13" id="KW-0630">Potassium</keyword>
<feature type="domain" description="CBS" evidence="21">
    <location>
        <begin position="95"/>
        <end position="153"/>
    </location>
</feature>
<dbReference type="GO" id="GO:0006177">
    <property type="term" value="P:GMP biosynthetic process"/>
    <property type="evidence" value="ECO:0007669"/>
    <property type="project" value="UniProtKB-UniRule"/>
</dbReference>
<dbReference type="GO" id="GO:0003938">
    <property type="term" value="F:IMP dehydrogenase activity"/>
    <property type="evidence" value="ECO:0007669"/>
    <property type="project" value="UniProtKB-UniRule"/>
</dbReference>
<protein>
    <recommendedName>
        <fullName evidence="13 20">Inosine-5'-monophosphate dehydrogenase</fullName>
        <shortName evidence="13">IMP dehydrogenase</shortName>
        <shortName evidence="13">IMPD</shortName>
        <shortName evidence="13">IMPDH</shortName>
        <ecNumber evidence="13 20">1.1.1.205</ecNumber>
    </recommendedName>
</protein>
<dbReference type="Gene3D" id="3.20.20.70">
    <property type="entry name" value="Aldolase class I"/>
    <property type="match status" value="1"/>
</dbReference>
<dbReference type="Pfam" id="PF00478">
    <property type="entry name" value="IMPDH"/>
    <property type="match status" value="1"/>
</dbReference>
<keyword evidence="11 18" id="KW-0129">CBS domain</keyword>
<feature type="binding site" evidence="13 15">
    <location>
        <begin position="388"/>
        <end position="392"/>
    </location>
    <ligand>
        <name>IMP</name>
        <dbReference type="ChEBI" id="CHEBI:58053"/>
    </ligand>
</feature>
<feature type="binding site" evidence="13">
    <location>
        <position position="471"/>
    </location>
    <ligand>
        <name>K(+)</name>
        <dbReference type="ChEBI" id="CHEBI:29103"/>
        <note>ligand shared between two tetrameric partners</note>
    </ligand>
</feature>
<dbReference type="PROSITE" id="PS51371">
    <property type="entry name" value="CBS"/>
    <property type="match status" value="2"/>
</dbReference>
<feature type="binding site" evidence="13 15">
    <location>
        <begin position="341"/>
        <end position="343"/>
    </location>
    <ligand>
        <name>IMP</name>
        <dbReference type="ChEBI" id="CHEBI:58053"/>
    </ligand>
</feature>
<feature type="active site" description="Thioimidate intermediate" evidence="13 14">
    <location>
        <position position="308"/>
    </location>
</feature>
<feature type="binding site" evidence="13">
    <location>
        <position position="473"/>
    </location>
    <ligand>
        <name>K(+)</name>
        <dbReference type="ChEBI" id="CHEBI:29103"/>
        <note>ligand shared between two tetrameric partners</note>
    </ligand>
</feature>
<dbReference type="Proteomes" id="UP000219036">
    <property type="component" value="Unassembled WGS sequence"/>
</dbReference>
<comment type="function">
    <text evidence="13">Catalyzes the conversion of inosine 5'-phosphate (IMP) to xanthosine 5'-phosphate (XMP), the first committed and rate-limiting step in the de novo synthesis of guanine nucleotides, and therefore plays an important role in the regulation of cell growth.</text>
</comment>
<comment type="activity regulation">
    <text evidence="13">Mycophenolic acid (MPA) is a non-competitive inhibitor that prevents formation of the closed enzyme conformation by binding to the same site as the amobile flap. In contrast, mizoribine monophosphate (MZP) is a competitive inhibitor that induces the closed conformation. MPA is a potent inhibitor of mammalian IMPDHs but a poor inhibitor of the bacterial enzymes. MZP is a more potent inhibitor of bacterial IMPDH.</text>
</comment>
<dbReference type="UniPathway" id="UPA00601">
    <property type="reaction ID" value="UER00295"/>
</dbReference>
<evidence type="ECO:0000259" key="21">
    <source>
        <dbReference type="PROSITE" id="PS51371"/>
    </source>
</evidence>
<dbReference type="SMART" id="SM00116">
    <property type="entry name" value="CBS"/>
    <property type="match status" value="2"/>
</dbReference>
<dbReference type="SMART" id="SM01240">
    <property type="entry name" value="IMPDH"/>
    <property type="match status" value="1"/>
</dbReference>
<sequence length="489" mass="53222">MFNELTIEEALTFDDVLLLPRKSDVLPHEADVSSYLTPRIKLNIPIVSAAMDTVTEHRLAIALAREGGIGIIHRNMSIEDQMKEVEKVKKAESGMIVEPVTIRPDQTVKEALEIMSNYKISGVPVVDQEGKLIGILTNRDLRFLHKRDYNKPVEQFMTKAPLITAREGISLEEAMEILQKHKVEKLPVVDENGYLKGLITIKDIVKKKQYPNACKDELGRLRVGAAVGTGPDTLDRVSALVEAGVDVIVVDTAHGHSVRVLETVEKIRGEFPDLNIVGGNIATGEAAEDLIKAGVDAVKVGVGPGSICTTRVVAGIGVPQITAVAKCSEVAHKYGKTVIADGGIRYSGDIVKAIAAGADTVMLGSLFAGTEESPGERIFYQGRAYKVYRGMGSLGAMKARFSSDRYSQENLEKFVPEGIEGRIPFKGPLSDIVYQLVGGLRSGMGYTGSRTIKDLQENGKFVKITNAGLRESHAHDVYITQEAPNYWID</sequence>
<feature type="binding site" evidence="13 15">
    <location>
        <position position="306"/>
    </location>
    <ligand>
        <name>IMP</name>
        <dbReference type="ChEBI" id="CHEBI:58053"/>
    </ligand>
</feature>